<dbReference type="SUPFAM" id="SSF56176">
    <property type="entry name" value="FAD-binding/transporter-associated domain-like"/>
    <property type="match status" value="1"/>
</dbReference>
<dbReference type="InterPro" id="IPR014307">
    <property type="entry name" value="Xanthine_DH_ssu"/>
</dbReference>
<dbReference type="EC" id="1.-.-.-" evidence="6"/>
<dbReference type="InterPro" id="IPR016169">
    <property type="entry name" value="FAD-bd_PCMH_sub2"/>
</dbReference>
<dbReference type="Pfam" id="PF03450">
    <property type="entry name" value="CO_deh_flav_C"/>
    <property type="match status" value="1"/>
</dbReference>
<dbReference type="Pfam" id="PF01799">
    <property type="entry name" value="Fer2_2"/>
    <property type="match status" value="1"/>
</dbReference>
<dbReference type="PROSITE" id="PS00197">
    <property type="entry name" value="2FE2S_FER_1"/>
    <property type="match status" value="1"/>
</dbReference>
<evidence type="ECO:0000256" key="3">
    <source>
        <dbReference type="ARBA" id="ARBA00022827"/>
    </source>
</evidence>
<dbReference type="InterPro" id="IPR036318">
    <property type="entry name" value="FAD-bd_PCMH-like_sf"/>
</dbReference>
<dbReference type="SUPFAM" id="SSF54292">
    <property type="entry name" value="2Fe-2S ferredoxin-like"/>
    <property type="match status" value="1"/>
</dbReference>
<evidence type="ECO:0000256" key="1">
    <source>
        <dbReference type="ARBA" id="ARBA00022630"/>
    </source>
</evidence>
<evidence type="ECO:0000256" key="4">
    <source>
        <dbReference type="ARBA" id="ARBA00023004"/>
    </source>
</evidence>
<gene>
    <name evidence="6" type="ORF">M975_1738</name>
</gene>
<dbReference type="InterPro" id="IPR012175">
    <property type="entry name" value="Xanth_DH_ssu_bac"/>
</dbReference>
<keyword evidence="6" id="KW-0560">Oxidoreductase</keyword>
<dbReference type="GO" id="GO:0071949">
    <property type="term" value="F:FAD binding"/>
    <property type="evidence" value="ECO:0007669"/>
    <property type="project" value="InterPro"/>
</dbReference>
<dbReference type="Gene3D" id="3.30.390.50">
    <property type="entry name" value="CO dehydrogenase flavoprotein, C-terminal domain"/>
    <property type="match status" value="1"/>
</dbReference>
<dbReference type="PIRSF" id="PIRSF036557">
    <property type="entry name" value="XdhA_RC"/>
    <property type="match status" value="1"/>
</dbReference>
<keyword evidence="4" id="KW-0408">Iron</keyword>
<dbReference type="EC" id="1.1.-.-" evidence="6"/>
<dbReference type="InterPro" id="IPR002888">
    <property type="entry name" value="2Fe-2S-bd"/>
</dbReference>
<accession>A0A1B7IQ36</accession>
<dbReference type="OrthoDB" id="9775084at2"/>
<dbReference type="GO" id="GO:0051537">
    <property type="term" value="F:2 iron, 2 sulfur cluster binding"/>
    <property type="evidence" value="ECO:0007669"/>
    <property type="project" value="InterPro"/>
</dbReference>
<dbReference type="EC" id="1.17.1.4" evidence="6"/>
<dbReference type="GO" id="GO:0004855">
    <property type="term" value="F:xanthine oxidase activity"/>
    <property type="evidence" value="ECO:0007669"/>
    <property type="project" value="UniProtKB-EC"/>
</dbReference>
<dbReference type="InterPro" id="IPR036884">
    <property type="entry name" value="2Fe-2S-bd_dom_sf"/>
</dbReference>
<dbReference type="Proteomes" id="UP000078410">
    <property type="component" value="Unassembled WGS sequence"/>
</dbReference>
<sequence length="485" mass="52972">MIQFLLNQNLKTLDDVDPNTTVLNWLRGSEHRCGSKEGCASGDCGACTIVLGQVDGEKMRYDTANSCITLISQLDGKQLLTVEDLSAGEELHPVQQAMADCHASQCGFCTPGFVMSGFALQKANSGRDRHEIEKGLAGNLCRCTGYHPIIDAMQKSCVPATDKFSHAEPETVSRLQALQRPDTSELKKSNRCLLPKSVSQLAVLYLENPQARLLAGGTDLALTITQQYQTLPLIIGMNQIDELKTITVSESQIRIGAMAALQACHETLLPVIPAFARVLDRFASPQIRHHATLAGNLANASPIGDGAPMLLALGAELELRRGDALRRLPLDEFFLSYRKTALQRGEFISAVIINRNDISPTFCAWKISKRMDDDISTVFGAFNLEFNGDVVTGARLAFGGMAATPVRAKSAEQALMGSPLTHQTVLRACEALAADFQPLTDFRGSGRYRLKVAQNLLRRLALQLTEQPHALEVQNYSMEEQPHVN</sequence>
<evidence type="ECO:0000313" key="6">
    <source>
        <dbReference type="EMBL" id="OAT31848.1"/>
    </source>
</evidence>
<comment type="caution">
    <text evidence="6">The sequence shown here is derived from an EMBL/GenBank/DDBJ whole genome shotgun (WGS) entry which is preliminary data.</text>
</comment>
<dbReference type="InterPro" id="IPR036683">
    <property type="entry name" value="CO_DH_flav_C_dom_sf"/>
</dbReference>
<dbReference type="NCBIfam" id="TIGR02963">
    <property type="entry name" value="xanthine_xdhA"/>
    <property type="match status" value="1"/>
</dbReference>
<keyword evidence="3" id="KW-0274">FAD</keyword>
<dbReference type="GO" id="GO:0005506">
    <property type="term" value="F:iron ion binding"/>
    <property type="evidence" value="ECO:0007669"/>
    <property type="project" value="InterPro"/>
</dbReference>
<dbReference type="AlphaFoldDB" id="A0A1B7IQ36"/>
<dbReference type="SMART" id="SM01092">
    <property type="entry name" value="CO_deh_flav_C"/>
    <property type="match status" value="1"/>
</dbReference>
<keyword evidence="2" id="KW-0479">Metal-binding</keyword>
<reference evidence="6 7" key="1">
    <citation type="submission" date="2016-04" db="EMBL/GenBank/DDBJ databases">
        <title>ATOL: Assembling a taxonomically balanced genome-scale reconstruction of the evolutionary history of the Enterobacteriaceae.</title>
        <authorList>
            <person name="Plunkett G.III."/>
            <person name="Neeno-Eckwall E.C."/>
            <person name="Glasner J.D."/>
            <person name="Perna N.T."/>
        </authorList>
    </citation>
    <scope>NUCLEOTIDE SEQUENCE [LARGE SCALE GENOMIC DNA]</scope>
    <source>
        <strain evidence="6 7">ATCC 51605</strain>
    </source>
</reference>
<dbReference type="Gene3D" id="3.30.465.10">
    <property type="match status" value="1"/>
</dbReference>
<dbReference type="InterPro" id="IPR002346">
    <property type="entry name" value="Mopterin_DH_FAD-bd"/>
</dbReference>
<dbReference type="PROSITE" id="PS51387">
    <property type="entry name" value="FAD_PCMH"/>
    <property type="match status" value="1"/>
</dbReference>
<dbReference type="EC" id="1.17.3.2" evidence="6"/>
<evidence type="ECO:0000256" key="2">
    <source>
        <dbReference type="ARBA" id="ARBA00022723"/>
    </source>
</evidence>
<dbReference type="PATRIC" id="fig|1354251.4.peg.1796"/>
<dbReference type="SUPFAM" id="SSF47741">
    <property type="entry name" value="CO dehydrogenase ISP C-domain like"/>
    <property type="match status" value="1"/>
</dbReference>
<dbReference type="PANTHER" id="PTHR45444:SF3">
    <property type="entry name" value="XANTHINE DEHYDROGENASE"/>
    <property type="match status" value="1"/>
</dbReference>
<protein>
    <submittedName>
        <fullName evidence="6">Xanthine dehydrogenase subunit A</fullName>
        <ecNumber evidence="6">1.-.-.-</ecNumber>
        <ecNumber evidence="6">1.1.-.-</ecNumber>
        <ecNumber evidence="6">1.17.1.4</ecNumber>
        <ecNumber evidence="6">1.17.3.2</ecNumber>
    </submittedName>
</protein>
<dbReference type="EMBL" id="LXER01000017">
    <property type="protein sequence ID" value="OAT31848.1"/>
    <property type="molecule type" value="Genomic_DNA"/>
</dbReference>
<dbReference type="SUPFAM" id="SSF55447">
    <property type="entry name" value="CO dehydrogenase flavoprotein C-terminal domain-like"/>
    <property type="match status" value="1"/>
</dbReference>
<keyword evidence="7" id="KW-1185">Reference proteome</keyword>
<name>A0A1B7IQ36_9ENTR</name>
<dbReference type="InterPro" id="IPR016167">
    <property type="entry name" value="FAD-bd_PCMH_sub1"/>
</dbReference>
<evidence type="ECO:0000259" key="5">
    <source>
        <dbReference type="PROSITE" id="PS51387"/>
    </source>
</evidence>
<dbReference type="Gene3D" id="3.30.43.10">
    <property type="entry name" value="Uridine Diphospho-n-acetylenolpyruvylglucosamine Reductase, domain 2"/>
    <property type="match status" value="1"/>
</dbReference>
<dbReference type="InterPro" id="IPR005107">
    <property type="entry name" value="CO_DH_flav_C"/>
</dbReference>
<dbReference type="GO" id="GO:0004854">
    <property type="term" value="F:xanthine dehydrogenase activity"/>
    <property type="evidence" value="ECO:0007669"/>
    <property type="project" value="UniProtKB-EC"/>
</dbReference>
<dbReference type="PANTHER" id="PTHR45444">
    <property type="entry name" value="XANTHINE DEHYDROGENASE"/>
    <property type="match status" value="1"/>
</dbReference>
<dbReference type="InterPro" id="IPR006058">
    <property type="entry name" value="2Fe2S_fd_BS"/>
</dbReference>
<dbReference type="InterPro" id="IPR016166">
    <property type="entry name" value="FAD-bd_PCMH"/>
</dbReference>
<dbReference type="Gene3D" id="1.10.150.120">
    <property type="entry name" value="[2Fe-2S]-binding domain"/>
    <property type="match status" value="1"/>
</dbReference>
<dbReference type="Pfam" id="PF00941">
    <property type="entry name" value="FAD_binding_5"/>
    <property type="match status" value="1"/>
</dbReference>
<feature type="domain" description="FAD-binding PCMH-type" evidence="5">
    <location>
        <begin position="179"/>
        <end position="358"/>
    </location>
</feature>
<organism evidence="6 7">
    <name type="scientific">Buttiauxella brennerae ATCC 51605</name>
    <dbReference type="NCBI Taxonomy" id="1354251"/>
    <lineage>
        <taxon>Bacteria</taxon>
        <taxon>Pseudomonadati</taxon>
        <taxon>Pseudomonadota</taxon>
        <taxon>Gammaproteobacteria</taxon>
        <taxon>Enterobacterales</taxon>
        <taxon>Enterobacteriaceae</taxon>
        <taxon>Buttiauxella</taxon>
    </lineage>
</organism>
<dbReference type="Gene3D" id="3.10.20.30">
    <property type="match status" value="1"/>
</dbReference>
<dbReference type="InterPro" id="IPR016208">
    <property type="entry name" value="Ald_Oxase/xanthine_DH-like"/>
</dbReference>
<dbReference type="InterPro" id="IPR012675">
    <property type="entry name" value="Beta-grasp_dom_sf"/>
</dbReference>
<evidence type="ECO:0000313" key="7">
    <source>
        <dbReference type="Proteomes" id="UP000078410"/>
    </source>
</evidence>
<dbReference type="InterPro" id="IPR036010">
    <property type="entry name" value="2Fe-2S_ferredoxin-like_sf"/>
</dbReference>
<dbReference type="RefSeq" id="WP_064558827.1">
    <property type="nucleotide sequence ID" value="NZ_LXER01000017.1"/>
</dbReference>
<keyword evidence="1" id="KW-0285">Flavoprotein</keyword>
<proteinExistence type="predicted"/>